<dbReference type="RefSeq" id="WP_022420753.1">
    <property type="nucleotide sequence ID" value="NZ_FR898595.1"/>
</dbReference>
<dbReference type="AlphaFoldDB" id="R7GAN8"/>
<gene>
    <name evidence="1" type="ORF">BN631_01502</name>
</gene>
<organism evidence="1 2">
    <name type="scientific">Amedibacillus dolichus CAG:375</name>
    <dbReference type="NCBI Taxonomy" id="1263076"/>
    <lineage>
        <taxon>Bacteria</taxon>
        <taxon>Bacillati</taxon>
        <taxon>Bacillota</taxon>
        <taxon>Erysipelotrichia</taxon>
        <taxon>Erysipelotrichales</taxon>
        <taxon>Erysipelotrichaceae</taxon>
        <taxon>Amedibacillus</taxon>
    </lineage>
</organism>
<accession>R7GAN8</accession>
<dbReference type="EMBL" id="CBIN010000186">
    <property type="protein sequence ID" value="CDE23032.1"/>
    <property type="molecule type" value="Genomic_DNA"/>
</dbReference>
<sequence length="102" mass="12283">MGKITKINDLIEYENLKREDRCFLLEVKRDYQYGDVDTKKLSSLPLIQCYEQYLSEISCWLSLPEDEIMTKIRNKEFNDTENKFILTNILLSRKESDEDEEY</sequence>
<reference evidence="1" key="1">
    <citation type="submission" date="2012-11" db="EMBL/GenBank/DDBJ databases">
        <title>Dependencies among metagenomic species, viruses, plasmids and units of genetic variation.</title>
        <authorList>
            <person name="Nielsen H.B."/>
            <person name="Almeida M."/>
            <person name="Juncker A.S."/>
            <person name="Rasmussen S."/>
            <person name="Li J."/>
            <person name="Sunagawa S."/>
            <person name="Plichta D."/>
            <person name="Gautier L."/>
            <person name="Le Chatelier E."/>
            <person name="Peletier E."/>
            <person name="Bonde I."/>
            <person name="Nielsen T."/>
            <person name="Manichanh C."/>
            <person name="Arumugam M."/>
            <person name="Batto J."/>
            <person name="Santos M.B.Q.D."/>
            <person name="Blom N."/>
            <person name="Borruel N."/>
            <person name="Burgdorf K.S."/>
            <person name="Boumezbeur F."/>
            <person name="Casellas F."/>
            <person name="Dore J."/>
            <person name="Guarner F."/>
            <person name="Hansen T."/>
            <person name="Hildebrand F."/>
            <person name="Kaas R.S."/>
            <person name="Kennedy S."/>
            <person name="Kristiansen K."/>
            <person name="Kultima J.R."/>
            <person name="Leonard P."/>
            <person name="Levenez F."/>
            <person name="Lund O."/>
            <person name="Moumen B."/>
            <person name="Le Paslier D."/>
            <person name="Pons N."/>
            <person name="Pedersen O."/>
            <person name="Prifti E."/>
            <person name="Qin J."/>
            <person name="Raes J."/>
            <person name="Tap J."/>
            <person name="Tims S."/>
            <person name="Ussery D.W."/>
            <person name="Yamada T."/>
            <person name="MetaHit consortium"/>
            <person name="Renault P."/>
            <person name="Sicheritz-Ponten T."/>
            <person name="Bork P."/>
            <person name="Wang J."/>
            <person name="Brunak S."/>
            <person name="Ehrlich S.D."/>
        </authorList>
    </citation>
    <scope>NUCLEOTIDE SEQUENCE [LARGE SCALE GENOMIC DNA]</scope>
</reference>
<evidence type="ECO:0000313" key="1">
    <source>
        <dbReference type="EMBL" id="CDE23032.1"/>
    </source>
</evidence>
<name>R7GAN8_9FIRM</name>
<evidence type="ECO:0000313" key="2">
    <source>
        <dbReference type="Proteomes" id="UP000018093"/>
    </source>
</evidence>
<protein>
    <submittedName>
        <fullName evidence="1">Uncharacterized protein</fullName>
    </submittedName>
</protein>
<proteinExistence type="predicted"/>
<dbReference type="Proteomes" id="UP000018093">
    <property type="component" value="Unassembled WGS sequence"/>
</dbReference>
<comment type="caution">
    <text evidence="1">The sequence shown here is derived from an EMBL/GenBank/DDBJ whole genome shotgun (WGS) entry which is preliminary data.</text>
</comment>